<dbReference type="PANTHER" id="PTHR44688:SF16">
    <property type="entry name" value="DNA-BINDING TRANSCRIPTIONAL ACTIVATOR DEVR_DOSR"/>
    <property type="match status" value="1"/>
</dbReference>
<dbReference type="GO" id="GO:0006355">
    <property type="term" value="P:regulation of DNA-templated transcription"/>
    <property type="evidence" value="ECO:0007669"/>
    <property type="project" value="InterPro"/>
</dbReference>
<dbReference type="CDD" id="cd06170">
    <property type="entry name" value="LuxR_C_like"/>
    <property type="match status" value="1"/>
</dbReference>
<gene>
    <name evidence="5" type="ordered locus">M301_1581</name>
</gene>
<feature type="domain" description="HTH luxR-type" evidence="4">
    <location>
        <begin position="217"/>
        <end position="281"/>
    </location>
</feature>
<name>D7DIS6_METV0</name>
<dbReference type="InterPro" id="IPR000792">
    <property type="entry name" value="Tscrpt_reg_LuxR_C"/>
</dbReference>
<dbReference type="SUPFAM" id="SSF46894">
    <property type="entry name" value="C-terminal effector domain of the bipartite response regulators"/>
    <property type="match status" value="1"/>
</dbReference>
<accession>D7DIS6</accession>
<dbReference type="Proteomes" id="UP000000383">
    <property type="component" value="Chromosome"/>
</dbReference>
<proteinExistence type="predicted"/>
<evidence type="ECO:0000313" key="6">
    <source>
        <dbReference type="Proteomes" id="UP000000383"/>
    </source>
</evidence>
<dbReference type="KEGG" id="meh:M301_1581"/>
<dbReference type="InterPro" id="IPR036388">
    <property type="entry name" value="WH-like_DNA-bd_sf"/>
</dbReference>
<keyword evidence="1" id="KW-0805">Transcription regulation</keyword>
<evidence type="ECO:0000256" key="1">
    <source>
        <dbReference type="ARBA" id="ARBA00023015"/>
    </source>
</evidence>
<dbReference type="HOGENOM" id="CLU_072786_3_0_4"/>
<dbReference type="PRINTS" id="PR00038">
    <property type="entry name" value="HTHLUXR"/>
</dbReference>
<dbReference type="Gene3D" id="1.10.10.10">
    <property type="entry name" value="Winged helix-like DNA-binding domain superfamily/Winged helix DNA-binding domain"/>
    <property type="match status" value="1"/>
</dbReference>
<dbReference type="GO" id="GO:0003677">
    <property type="term" value="F:DNA binding"/>
    <property type="evidence" value="ECO:0007669"/>
    <property type="project" value="UniProtKB-KW"/>
</dbReference>
<reference evidence="5 6" key="2">
    <citation type="journal article" date="2011" name="J. Bacteriol.">
        <title>Genomes of three methylotrophs from a single niche uncover genetic and metabolic divergence of Methylophilaceae.</title>
        <authorList>
            <person name="Lapidus A."/>
            <person name="Clum A."/>
            <person name="Labutti K."/>
            <person name="Kaluzhnaya M.G."/>
            <person name="Lim S."/>
            <person name="Beck D.A."/>
            <person name="Glavina Del Rio T."/>
            <person name="Nolan M."/>
            <person name="Mavromatis K."/>
            <person name="Huntemann M."/>
            <person name="Lucas S."/>
            <person name="Lidstrom M.E."/>
            <person name="Ivanova N."/>
            <person name="Chistoserdova L."/>
        </authorList>
    </citation>
    <scope>NUCLEOTIDE SEQUENCE [LARGE SCALE GENOMIC DNA]</scope>
    <source>
        <strain evidence="5 6">301</strain>
    </source>
</reference>
<dbReference type="STRING" id="666681.M301_1581"/>
<dbReference type="AlphaFoldDB" id="D7DIS6"/>
<dbReference type="Pfam" id="PF00196">
    <property type="entry name" value="GerE"/>
    <property type="match status" value="1"/>
</dbReference>
<evidence type="ECO:0000313" key="5">
    <source>
        <dbReference type="EMBL" id="ADI29961.1"/>
    </source>
</evidence>
<sequence>MLMNAKTPVEHSLQHIKNDNKYRKNQNPIEPNLSEKIFSIIASSYSINKHIDFYNWLQTSVAEVLPHNMLLACWGDFDSNSQKFNFNYDVSSNLANIRTQALFDSPEKTDALMRQLHKTWSANHCRWLTVNNLDNVDGNDEIKSKLPDIFNEFKSLLVYGLSDLRANNDCLYVFFSTDSTFNVQDSLMGLLMPHIDNVLRKIQHIEPVDASEAESVSVIKSYNLSVRELEIIDWVKQGKTDSEIAMILFISQNTVKSHLKHVFEKLNVSRRAQAVAKLSYS</sequence>
<protein>
    <submittedName>
        <fullName evidence="5">Transcriptional regulator, LuxR family</fullName>
    </submittedName>
</protein>
<reference evidence="6" key="1">
    <citation type="submission" date="2010-05" db="EMBL/GenBank/DDBJ databases">
        <title>Complete sequence of Methylotenera sp. 301.</title>
        <authorList>
            <person name="Lucas S."/>
            <person name="Copeland A."/>
            <person name="Lapidus A."/>
            <person name="Cheng J.-F."/>
            <person name="Bruce D."/>
            <person name="Goodwin L."/>
            <person name="Pitluck S."/>
            <person name="Clum A."/>
            <person name="Land M."/>
            <person name="Hauser L."/>
            <person name="Kyrpides N."/>
            <person name="Ivanova N."/>
            <person name="Chistoservova L."/>
            <person name="Kalyuzhnaya M."/>
            <person name="Woyke T."/>
        </authorList>
    </citation>
    <scope>NUCLEOTIDE SEQUENCE [LARGE SCALE GENOMIC DNA]</scope>
    <source>
        <strain evidence="6">301</strain>
    </source>
</reference>
<dbReference type="InterPro" id="IPR016032">
    <property type="entry name" value="Sig_transdc_resp-reg_C-effctor"/>
</dbReference>
<dbReference type="PANTHER" id="PTHR44688">
    <property type="entry name" value="DNA-BINDING TRANSCRIPTIONAL ACTIVATOR DEVR_DOSR"/>
    <property type="match status" value="1"/>
</dbReference>
<evidence type="ECO:0000256" key="3">
    <source>
        <dbReference type="ARBA" id="ARBA00023163"/>
    </source>
</evidence>
<keyword evidence="6" id="KW-1185">Reference proteome</keyword>
<keyword evidence="3" id="KW-0804">Transcription</keyword>
<dbReference type="eggNOG" id="COG2197">
    <property type="taxonomic scope" value="Bacteria"/>
</dbReference>
<dbReference type="SMART" id="SM00421">
    <property type="entry name" value="HTH_LUXR"/>
    <property type="match status" value="1"/>
</dbReference>
<dbReference type="EMBL" id="CP002056">
    <property type="protein sequence ID" value="ADI29961.1"/>
    <property type="molecule type" value="Genomic_DNA"/>
</dbReference>
<dbReference type="InterPro" id="IPR017470">
    <property type="entry name" value="Tscrpt_reg_EpsA"/>
</dbReference>
<evidence type="ECO:0000259" key="4">
    <source>
        <dbReference type="PROSITE" id="PS50043"/>
    </source>
</evidence>
<keyword evidence="2" id="KW-0238">DNA-binding</keyword>
<dbReference type="NCBIfam" id="TIGR03020">
    <property type="entry name" value="EpsA"/>
    <property type="match status" value="1"/>
</dbReference>
<organism evidence="5 6">
    <name type="scientific">Methylotenera versatilis (strain 301)</name>
    <dbReference type="NCBI Taxonomy" id="666681"/>
    <lineage>
        <taxon>Bacteria</taxon>
        <taxon>Pseudomonadati</taxon>
        <taxon>Pseudomonadota</taxon>
        <taxon>Betaproteobacteria</taxon>
        <taxon>Nitrosomonadales</taxon>
        <taxon>Methylophilaceae</taxon>
        <taxon>Methylotenera</taxon>
    </lineage>
</organism>
<evidence type="ECO:0000256" key="2">
    <source>
        <dbReference type="ARBA" id="ARBA00023125"/>
    </source>
</evidence>
<dbReference type="PROSITE" id="PS50043">
    <property type="entry name" value="HTH_LUXR_2"/>
    <property type="match status" value="1"/>
</dbReference>